<reference evidence="2 3" key="1">
    <citation type="journal article" date="2015" name="Nature">
        <title>rRNA introns, odd ribosomes, and small enigmatic genomes across a large radiation of phyla.</title>
        <authorList>
            <person name="Brown C.T."/>
            <person name="Hug L.A."/>
            <person name="Thomas B.C."/>
            <person name="Sharon I."/>
            <person name="Castelle C.J."/>
            <person name="Singh A."/>
            <person name="Wilkins M.J."/>
            <person name="Williams K.H."/>
            <person name="Banfield J.F."/>
        </authorList>
    </citation>
    <scope>NUCLEOTIDE SEQUENCE [LARGE SCALE GENOMIC DNA]</scope>
</reference>
<sequence length="109" mass="12205">MKINKKQETRNKRQEIDIDYVAKLANLDLSGEEKKVFGKQLPQILGYINQIKQVKTPSTGLPFSVATTQSVMREDKVGKSLSQKETLSNATSTKNGQFATKGIFENEDI</sequence>
<dbReference type="SUPFAM" id="SSF141000">
    <property type="entry name" value="Glu-tRNAGln amidotransferase C subunit"/>
    <property type="match status" value="1"/>
</dbReference>
<evidence type="ECO:0000313" key="3">
    <source>
        <dbReference type="Proteomes" id="UP000034854"/>
    </source>
</evidence>
<dbReference type="Proteomes" id="UP000034854">
    <property type="component" value="Unassembled WGS sequence"/>
</dbReference>
<dbReference type="Pfam" id="PF02686">
    <property type="entry name" value="GatC"/>
    <property type="match status" value="1"/>
</dbReference>
<dbReference type="EMBL" id="LCAG01000001">
    <property type="protein sequence ID" value="KKR88032.1"/>
    <property type="molecule type" value="Genomic_DNA"/>
</dbReference>
<evidence type="ECO:0000256" key="1">
    <source>
        <dbReference type="SAM" id="MobiDB-lite"/>
    </source>
</evidence>
<gene>
    <name evidence="2" type="ORF">UU34_C0001G0029</name>
</gene>
<organism evidence="2 3">
    <name type="scientific">Candidatus Curtissbacteria bacterium GW2011_GWA1_41_11</name>
    <dbReference type="NCBI Taxonomy" id="1618409"/>
    <lineage>
        <taxon>Bacteria</taxon>
        <taxon>Candidatus Curtissiibacteriota</taxon>
    </lineage>
</organism>
<evidence type="ECO:0000313" key="2">
    <source>
        <dbReference type="EMBL" id="KKR88032.1"/>
    </source>
</evidence>
<feature type="compositionally biased region" description="Polar residues" evidence="1">
    <location>
        <begin position="80"/>
        <end position="98"/>
    </location>
</feature>
<protein>
    <submittedName>
        <fullName evidence="2">Aspartyl/glutamyl-tRNA(Asn/Gln) amidotransferase subunit C</fullName>
    </submittedName>
</protein>
<dbReference type="NCBIfam" id="TIGR00135">
    <property type="entry name" value="gatC"/>
    <property type="match status" value="1"/>
</dbReference>
<feature type="region of interest" description="Disordered" evidence="1">
    <location>
        <begin position="79"/>
        <end position="98"/>
    </location>
</feature>
<dbReference type="InterPro" id="IPR003837">
    <property type="entry name" value="GatC"/>
</dbReference>
<dbReference type="Gene3D" id="1.10.20.60">
    <property type="entry name" value="Glu-tRNAGln amidotransferase C subunit, N-terminal domain"/>
    <property type="match status" value="1"/>
</dbReference>
<dbReference type="GO" id="GO:0006450">
    <property type="term" value="P:regulation of translational fidelity"/>
    <property type="evidence" value="ECO:0007669"/>
    <property type="project" value="InterPro"/>
</dbReference>
<dbReference type="InterPro" id="IPR036113">
    <property type="entry name" value="Asp/Glu-ADT_sf_sub_c"/>
</dbReference>
<dbReference type="GO" id="GO:0016740">
    <property type="term" value="F:transferase activity"/>
    <property type="evidence" value="ECO:0007669"/>
    <property type="project" value="UniProtKB-KW"/>
</dbReference>
<comment type="caution">
    <text evidence="2">The sequence shown here is derived from an EMBL/GenBank/DDBJ whole genome shotgun (WGS) entry which is preliminary data.</text>
</comment>
<dbReference type="AlphaFoldDB" id="A0A0G0XK21"/>
<keyword evidence="2" id="KW-0808">Transferase</keyword>
<accession>A0A0G0XK21</accession>
<name>A0A0G0XK21_9BACT</name>
<proteinExistence type="predicted"/>